<dbReference type="GO" id="GO:0007059">
    <property type="term" value="P:chromosome segregation"/>
    <property type="evidence" value="ECO:0007669"/>
    <property type="project" value="TreeGrafter"/>
</dbReference>
<dbReference type="SUPFAM" id="SSF110849">
    <property type="entry name" value="ParB/Sulfiredoxin"/>
    <property type="match status" value="1"/>
</dbReference>
<dbReference type="Proteomes" id="UP000321126">
    <property type="component" value="Unassembled WGS sequence"/>
</dbReference>
<organism evidence="1 2">
    <name type="scientific">Serratia marcescens</name>
    <dbReference type="NCBI Taxonomy" id="615"/>
    <lineage>
        <taxon>Bacteria</taxon>
        <taxon>Pseudomonadati</taxon>
        <taxon>Pseudomonadota</taxon>
        <taxon>Gammaproteobacteria</taxon>
        <taxon>Enterobacterales</taxon>
        <taxon>Yersiniaceae</taxon>
        <taxon>Serratia</taxon>
    </lineage>
</organism>
<sequence length="281" mass="31521">MANSINKLIDDKIIKRGKNGLLIRLDDIHIQEGFNKRIESEHSRAADDELFNHLSQGKPIPPLEVRPRDEGGVFIVEGHRRHQAFLRCRDAGKPVEWIPIIPFTGNDVERIARIMNSNSQLSLTPYEQSLVVKELAGFNLSPNEIARLVGKNRQTVDKLLAFSQANHDVQTLVREGSVAVDAAVDRVKEHGEAAGKVLASDVEKAKKAGKKKVTKSFITPLFSATRARRLCELLYDASPMLRPEGDVLLLATGTREEINKILNEYRQQHPQVTESIDEQDQ</sequence>
<dbReference type="InterPro" id="IPR036086">
    <property type="entry name" value="ParB/Sulfiredoxin_sf"/>
</dbReference>
<proteinExistence type="predicted"/>
<evidence type="ECO:0000313" key="1">
    <source>
        <dbReference type="EMBL" id="TXE26192.1"/>
    </source>
</evidence>
<reference evidence="1 2" key="1">
    <citation type="submission" date="2019-07" db="EMBL/GenBank/DDBJ databases">
        <title>Serratia strains were isolated from fresh produce.</title>
        <authorList>
            <person name="Cho G.-S."/>
            <person name="Stein M."/>
            <person name="Lee W."/>
            <person name="Suh S.H."/>
            <person name="Franz C.M.A.P."/>
        </authorList>
    </citation>
    <scope>NUCLEOTIDE SEQUENCE [LARGE SCALE GENOMIC DNA]</scope>
    <source>
        <strain evidence="1 2">S16</strain>
    </source>
</reference>
<protein>
    <submittedName>
        <fullName evidence="1">Chromosome partitioning protein ParB</fullName>
    </submittedName>
</protein>
<dbReference type="PANTHER" id="PTHR33375">
    <property type="entry name" value="CHROMOSOME-PARTITIONING PROTEIN PARB-RELATED"/>
    <property type="match status" value="1"/>
</dbReference>
<accession>A0A5C7BUY3</accession>
<name>A0A5C7BUY3_SERMA</name>
<gene>
    <name evidence="1" type="ORF">FOT62_23480</name>
</gene>
<dbReference type="AlphaFoldDB" id="A0A5C7BUY3"/>
<dbReference type="RefSeq" id="WP_147882706.1">
    <property type="nucleotide sequence ID" value="NZ_VOUQ01000022.1"/>
</dbReference>
<dbReference type="GO" id="GO:0005694">
    <property type="term" value="C:chromosome"/>
    <property type="evidence" value="ECO:0007669"/>
    <property type="project" value="TreeGrafter"/>
</dbReference>
<dbReference type="SUPFAM" id="SSF109709">
    <property type="entry name" value="KorB DNA-binding domain-like"/>
    <property type="match status" value="1"/>
</dbReference>
<comment type="caution">
    <text evidence="1">The sequence shown here is derived from an EMBL/GenBank/DDBJ whole genome shotgun (WGS) entry which is preliminary data.</text>
</comment>
<dbReference type="InterPro" id="IPR050336">
    <property type="entry name" value="Chromosome_partition/occlusion"/>
</dbReference>
<evidence type="ECO:0000313" key="2">
    <source>
        <dbReference type="Proteomes" id="UP000321126"/>
    </source>
</evidence>
<dbReference type="PANTHER" id="PTHR33375:SF1">
    <property type="entry name" value="CHROMOSOME-PARTITIONING PROTEIN PARB-RELATED"/>
    <property type="match status" value="1"/>
</dbReference>
<dbReference type="Gene3D" id="1.10.10.2830">
    <property type="match status" value="1"/>
</dbReference>
<dbReference type="EMBL" id="VOUQ01000022">
    <property type="protein sequence ID" value="TXE26192.1"/>
    <property type="molecule type" value="Genomic_DNA"/>
</dbReference>